<dbReference type="FunFam" id="3.30.70.270:FF:000001">
    <property type="entry name" value="Diguanylate cyclase domain protein"/>
    <property type="match status" value="1"/>
</dbReference>
<name>A0A0P7E4J4_9GAMM</name>
<feature type="transmembrane region" description="Helical" evidence="4">
    <location>
        <begin position="35"/>
        <end position="57"/>
    </location>
</feature>
<evidence type="ECO:0000259" key="5">
    <source>
        <dbReference type="PROSITE" id="PS50887"/>
    </source>
</evidence>
<evidence type="ECO:0000256" key="1">
    <source>
        <dbReference type="ARBA" id="ARBA00001946"/>
    </source>
</evidence>
<dbReference type="PROSITE" id="PS50887">
    <property type="entry name" value="GGDEF"/>
    <property type="match status" value="1"/>
</dbReference>
<keyword evidence="4" id="KW-0812">Transmembrane</keyword>
<dbReference type="Gene3D" id="3.30.70.270">
    <property type="match status" value="1"/>
</dbReference>
<dbReference type="PATRIC" id="fig|570156.3.peg.537"/>
<feature type="transmembrane region" description="Helical" evidence="4">
    <location>
        <begin position="63"/>
        <end position="85"/>
    </location>
</feature>
<dbReference type="EMBL" id="LJTC01000002">
    <property type="protein sequence ID" value="KPM84724.1"/>
    <property type="molecule type" value="Genomic_DNA"/>
</dbReference>
<feature type="domain" description="GGDEF" evidence="5">
    <location>
        <begin position="247"/>
        <end position="380"/>
    </location>
</feature>
<dbReference type="EC" id="2.7.7.65" evidence="2"/>
<dbReference type="AlphaFoldDB" id="A0A0P7E4J4"/>
<dbReference type="InterPro" id="IPR029787">
    <property type="entry name" value="Nucleotide_cyclase"/>
</dbReference>
<gene>
    <name evidence="6" type="ORF">AOG27_02710</name>
</gene>
<comment type="cofactor">
    <cofactor evidence="1">
        <name>Mg(2+)</name>
        <dbReference type="ChEBI" id="CHEBI:18420"/>
    </cofactor>
</comment>
<evidence type="ECO:0000256" key="2">
    <source>
        <dbReference type="ARBA" id="ARBA00012528"/>
    </source>
</evidence>
<comment type="catalytic activity">
    <reaction evidence="3">
        <text>2 GTP = 3',3'-c-di-GMP + 2 diphosphate</text>
        <dbReference type="Rhea" id="RHEA:24898"/>
        <dbReference type="ChEBI" id="CHEBI:33019"/>
        <dbReference type="ChEBI" id="CHEBI:37565"/>
        <dbReference type="ChEBI" id="CHEBI:58805"/>
        <dbReference type="EC" id="2.7.7.65"/>
    </reaction>
</comment>
<dbReference type="CDD" id="cd01949">
    <property type="entry name" value="GGDEF"/>
    <property type="match status" value="1"/>
</dbReference>
<dbReference type="GO" id="GO:0043709">
    <property type="term" value="P:cell adhesion involved in single-species biofilm formation"/>
    <property type="evidence" value="ECO:0007669"/>
    <property type="project" value="TreeGrafter"/>
</dbReference>
<dbReference type="InterPro" id="IPR000160">
    <property type="entry name" value="GGDEF_dom"/>
</dbReference>
<dbReference type="OrthoDB" id="9813903at2"/>
<proteinExistence type="predicted"/>
<dbReference type="STRING" id="570156.AOG27_02710"/>
<dbReference type="RefSeq" id="WP_054551476.1">
    <property type="nucleotide sequence ID" value="NZ_LJTC01000002.1"/>
</dbReference>
<feature type="transmembrane region" description="Helical" evidence="4">
    <location>
        <begin position="6"/>
        <end position="28"/>
    </location>
</feature>
<dbReference type="GO" id="GO:1902201">
    <property type="term" value="P:negative regulation of bacterial-type flagellum-dependent cell motility"/>
    <property type="evidence" value="ECO:0007669"/>
    <property type="project" value="TreeGrafter"/>
</dbReference>
<feature type="transmembrane region" description="Helical" evidence="4">
    <location>
        <begin position="179"/>
        <end position="201"/>
    </location>
</feature>
<dbReference type="Proteomes" id="UP000050378">
    <property type="component" value="Unassembled WGS sequence"/>
</dbReference>
<protein>
    <recommendedName>
        <fullName evidence="2">diguanylate cyclase</fullName>
        <ecNumber evidence="2">2.7.7.65</ecNumber>
    </recommendedName>
</protein>
<dbReference type="GO" id="GO:0052621">
    <property type="term" value="F:diguanylate cyclase activity"/>
    <property type="evidence" value="ECO:0007669"/>
    <property type="project" value="UniProtKB-EC"/>
</dbReference>
<comment type="caution">
    <text evidence="6">The sequence shown here is derived from an EMBL/GenBank/DDBJ whole genome shotgun (WGS) entry which is preliminary data.</text>
</comment>
<dbReference type="InterPro" id="IPR050469">
    <property type="entry name" value="Diguanylate_Cyclase"/>
</dbReference>
<dbReference type="SMART" id="SM00267">
    <property type="entry name" value="GGDEF"/>
    <property type="match status" value="1"/>
</dbReference>
<organism evidence="6 7">
    <name type="scientific">Pseudoalteromonas lipolytica</name>
    <dbReference type="NCBI Taxonomy" id="570156"/>
    <lineage>
        <taxon>Bacteria</taxon>
        <taxon>Pseudomonadati</taxon>
        <taxon>Pseudomonadota</taxon>
        <taxon>Gammaproteobacteria</taxon>
        <taxon>Alteromonadales</taxon>
        <taxon>Pseudoalteromonadaceae</taxon>
        <taxon>Pseudoalteromonas</taxon>
    </lineage>
</organism>
<dbReference type="Pfam" id="PF00990">
    <property type="entry name" value="GGDEF"/>
    <property type="match status" value="1"/>
</dbReference>
<evidence type="ECO:0000313" key="6">
    <source>
        <dbReference type="EMBL" id="KPM84724.1"/>
    </source>
</evidence>
<dbReference type="NCBIfam" id="TIGR00254">
    <property type="entry name" value="GGDEF"/>
    <property type="match status" value="1"/>
</dbReference>
<feature type="transmembrane region" description="Helical" evidence="4">
    <location>
        <begin position="117"/>
        <end position="135"/>
    </location>
</feature>
<dbReference type="PANTHER" id="PTHR45138">
    <property type="entry name" value="REGULATORY COMPONENTS OF SENSORY TRANSDUCTION SYSTEM"/>
    <property type="match status" value="1"/>
</dbReference>
<reference evidence="6 7" key="1">
    <citation type="submission" date="2015-09" db="EMBL/GenBank/DDBJ databases">
        <title>Draft Genome Sequence of Pseudoalteromonas lipolytica UCD-48B.</title>
        <authorList>
            <person name="Krusor M."/>
            <person name="Coil D.A."/>
            <person name="Lang J.M."/>
            <person name="Eisen J.A."/>
            <person name="Alexiev A."/>
        </authorList>
    </citation>
    <scope>NUCLEOTIDE SEQUENCE [LARGE SCALE GENOMIC DNA]</scope>
    <source>
        <strain evidence="6 7">UCD-48B</strain>
    </source>
</reference>
<accession>A0A0P7E4J4</accession>
<evidence type="ECO:0000256" key="4">
    <source>
        <dbReference type="SAM" id="Phobius"/>
    </source>
</evidence>
<dbReference type="SUPFAM" id="SSF55073">
    <property type="entry name" value="Nucleotide cyclase"/>
    <property type="match status" value="1"/>
</dbReference>
<dbReference type="PANTHER" id="PTHR45138:SF9">
    <property type="entry name" value="DIGUANYLATE CYCLASE DGCM-RELATED"/>
    <property type="match status" value="1"/>
</dbReference>
<keyword evidence="4" id="KW-1133">Transmembrane helix</keyword>
<feature type="transmembrane region" description="Helical" evidence="4">
    <location>
        <begin position="147"/>
        <end position="167"/>
    </location>
</feature>
<dbReference type="GO" id="GO:0005886">
    <property type="term" value="C:plasma membrane"/>
    <property type="evidence" value="ECO:0007669"/>
    <property type="project" value="TreeGrafter"/>
</dbReference>
<evidence type="ECO:0000256" key="3">
    <source>
        <dbReference type="ARBA" id="ARBA00034247"/>
    </source>
</evidence>
<evidence type="ECO:0000313" key="7">
    <source>
        <dbReference type="Proteomes" id="UP000050378"/>
    </source>
</evidence>
<dbReference type="InterPro" id="IPR043128">
    <property type="entry name" value="Rev_trsase/Diguanyl_cyclase"/>
</dbReference>
<feature type="transmembrane region" description="Helical" evidence="4">
    <location>
        <begin position="92"/>
        <end position="111"/>
    </location>
</feature>
<keyword evidence="4" id="KW-0472">Membrane</keyword>
<sequence length="380" mass="42777">MMHLPTIISISILLNVIIGAFLLSLYFLRQQASYLYWGSSCLLFVFAQITASLRVFIDFPLITHYLADLLIISAPLAAILGIHAFSQSDKKYHKACAFVVTLSMLILLPVHDSPLNQIITTAIIAICFSYAAFALRKLQVERIMHLALLKLCFVIHALIMLLQFSLLVSDYQDIIDTDLTHILAVILISHIIITTLTAMIWPLMMFLESEQVLNDLANRDPLTGLLNRRSFITISNSYLEQANHNLTELCALMIDIDFFKKVNDQYGHETGDEALKWVAKKIKSQLREHDLVARIGGEEFAVILPSTTQTQGESLSERIRLAIHNDRFFYQNQALKLTISVGIITHKSGTNNVNELLAEADKGLYKAKSNGRNQVVTMAF</sequence>